<evidence type="ECO:0000313" key="3">
    <source>
        <dbReference type="Proteomes" id="UP000193067"/>
    </source>
</evidence>
<evidence type="ECO:0000313" key="2">
    <source>
        <dbReference type="EMBL" id="OSD02175.1"/>
    </source>
</evidence>
<evidence type="ECO:0000256" key="1">
    <source>
        <dbReference type="SAM" id="MobiDB-lite"/>
    </source>
</evidence>
<proteinExistence type="predicted"/>
<dbReference type="OrthoDB" id="3228154at2759"/>
<dbReference type="AlphaFoldDB" id="A0A1Y2IM09"/>
<reference evidence="2 3" key="1">
    <citation type="journal article" date="2015" name="Biotechnol. Biofuels">
        <title>Enhanced degradation of softwood versus hardwood by the white-rot fungus Pycnoporus coccineus.</title>
        <authorList>
            <person name="Couturier M."/>
            <person name="Navarro D."/>
            <person name="Chevret D."/>
            <person name="Henrissat B."/>
            <person name="Piumi F."/>
            <person name="Ruiz-Duenas F.J."/>
            <person name="Martinez A.T."/>
            <person name="Grigoriev I.V."/>
            <person name="Riley R."/>
            <person name="Lipzen A."/>
            <person name="Berrin J.G."/>
            <person name="Master E.R."/>
            <person name="Rosso M.N."/>
        </authorList>
    </citation>
    <scope>NUCLEOTIDE SEQUENCE [LARGE SCALE GENOMIC DNA]</scope>
    <source>
        <strain evidence="2 3">BRFM310</strain>
    </source>
</reference>
<keyword evidence="3" id="KW-1185">Reference proteome</keyword>
<feature type="region of interest" description="Disordered" evidence="1">
    <location>
        <begin position="133"/>
        <end position="162"/>
    </location>
</feature>
<sequence length="436" mass="47666">MKRLGKSCPSRLCGCHQVDSIFNCLRTAASFSFYDVDDSELRWSSFATIFTTIASNQSRSLQHSACLLYFVDAMNLVHAPTPSSHPLFTRTNTPRLPKVHFKLPAISKKGVPTVSLTNTNAARTTDTSDIRLSSSFPSEVSPQSSIPFPSSPIPCPSPRKRAASEEHYDFTDMVVVDTQPVDEVLKTKMNPQTAAARQVSRTDIARRRHKSCLTASYFHHDSYLARKAPPPPPPTEKPASTPSDQFVKRPVARRESMSAGTPTGKNTRKARRLLADAQFLACLHASIASQVPARKDATGACESDFVAQDILLVERIWHTLVDMGYKPVPMAKDPPVSATIDAHDPAREAAERAARRTTAATSTPISADRVQDIPLTLSGVLSMPKLVAVLIMRHRDRTSSRPRSAYKKRIAMPPPSPLSSSTSRVSAEPSSMPLSG</sequence>
<feature type="region of interest" description="Disordered" evidence="1">
    <location>
        <begin position="223"/>
        <end position="268"/>
    </location>
</feature>
<gene>
    <name evidence="2" type="ORF">PYCCODRAFT_1435843</name>
</gene>
<accession>A0A1Y2IM09</accession>
<feature type="compositionally biased region" description="Low complexity" evidence="1">
    <location>
        <begin position="133"/>
        <end position="148"/>
    </location>
</feature>
<protein>
    <submittedName>
        <fullName evidence="2">Uncharacterized protein</fullName>
    </submittedName>
</protein>
<dbReference type="Proteomes" id="UP000193067">
    <property type="component" value="Unassembled WGS sequence"/>
</dbReference>
<name>A0A1Y2IM09_TRAC3</name>
<feature type="region of interest" description="Disordered" evidence="1">
    <location>
        <begin position="397"/>
        <end position="436"/>
    </location>
</feature>
<dbReference type="EMBL" id="KZ084107">
    <property type="protein sequence ID" value="OSD02175.1"/>
    <property type="molecule type" value="Genomic_DNA"/>
</dbReference>
<organism evidence="2 3">
    <name type="scientific">Trametes coccinea (strain BRFM310)</name>
    <name type="common">Pycnoporus coccineus</name>
    <dbReference type="NCBI Taxonomy" id="1353009"/>
    <lineage>
        <taxon>Eukaryota</taxon>
        <taxon>Fungi</taxon>
        <taxon>Dikarya</taxon>
        <taxon>Basidiomycota</taxon>
        <taxon>Agaricomycotina</taxon>
        <taxon>Agaricomycetes</taxon>
        <taxon>Polyporales</taxon>
        <taxon>Polyporaceae</taxon>
        <taxon>Trametes</taxon>
    </lineage>
</organism>